<protein>
    <recommendedName>
        <fullName evidence="3">NADH:ubiquinone oxidoreductase 30kDa subunit domain-containing protein</fullName>
    </recommendedName>
</protein>
<evidence type="ECO:0000256" key="2">
    <source>
        <dbReference type="ARBA" id="ARBA00022448"/>
    </source>
</evidence>
<dbReference type="InterPro" id="IPR020396">
    <property type="entry name" value="NADH_UbQ_OxRdtase_CS"/>
</dbReference>
<dbReference type="AlphaFoldDB" id="A0A381N5B6"/>
<organism evidence="4">
    <name type="scientific">marine metagenome</name>
    <dbReference type="NCBI Taxonomy" id="408172"/>
    <lineage>
        <taxon>unclassified sequences</taxon>
        <taxon>metagenomes</taxon>
        <taxon>ecological metagenomes</taxon>
    </lineage>
</organism>
<feature type="domain" description="NADH:ubiquinone oxidoreductase 30kDa subunit" evidence="3">
    <location>
        <begin position="31"/>
        <end position="146"/>
    </location>
</feature>
<evidence type="ECO:0000256" key="1">
    <source>
        <dbReference type="ARBA" id="ARBA00007569"/>
    </source>
</evidence>
<dbReference type="InterPro" id="IPR001268">
    <property type="entry name" value="NADH_UbQ_OxRdtase_30kDa_su"/>
</dbReference>
<dbReference type="SUPFAM" id="SSF143243">
    <property type="entry name" value="Nqo5-like"/>
    <property type="match status" value="1"/>
</dbReference>
<proteinExistence type="inferred from homology"/>
<dbReference type="GO" id="GO:0016651">
    <property type="term" value="F:oxidoreductase activity, acting on NAD(P)H"/>
    <property type="evidence" value="ECO:0007669"/>
    <property type="project" value="InterPro"/>
</dbReference>
<evidence type="ECO:0000313" key="4">
    <source>
        <dbReference type="EMBL" id="SUZ49801.1"/>
    </source>
</evidence>
<dbReference type="InterPro" id="IPR010218">
    <property type="entry name" value="NADH_DH_suC"/>
</dbReference>
<accession>A0A381N5B6</accession>
<dbReference type="Gene3D" id="3.30.460.80">
    <property type="entry name" value="NADH:ubiquinone oxidoreductase, 30kDa subunit"/>
    <property type="match status" value="1"/>
</dbReference>
<sequence>MAVQPSSGSELAEKVGAGVPNSVDRVEDGVLWVKALRIADVAAFMKSDAGLDFNFLNSISAVDYINHFEVVYHLTSLNKRHTAIVKARLDGREALTLPSVYHLWRGADFQEREIWDLMGISFSGHPNLKRIMLWEGFEGHPLRKDYL</sequence>
<dbReference type="PANTHER" id="PTHR10884">
    <property type="entry name" value="NADH DEHYDROGENASE UBIQUINONE IRON-SULFUR PROTEIN 3"/>
    <property type="match status" value="1"/>
</dbReference>
<keyword evidence="2" id="KW-0813">Transport</keyword>
<dbReference type="GO" id="GO:0008137">
    <property type="term" value="F:NADH dehydrogenase (ubiquinone) activity"/>
    <property type="evidence" value="ECO:0007669"/>
    <property type="project" value="InterPro"/>
</dbReference>
<dbReference type="EMBL" id="UINC01000136">
    <property type="protein sequence ID" value="SUZ49801.1"/>
    <property type="molecule type" value="Genomic_DNA"/>
</dbReference>
<comment type="similarity">
    <text evidence="1">Belongs to the complex I 30 kDa subunit family.</text>
</comment>
<dbReference type="NCBIfam" id="TIGR01961">
    <property type="entry name" value="NuoC_fam"/>
    <property type="match status" value="1"/>
</dbReference>
<gene>
    <name evidence="4" type="ORF">METZ01_LOCUS2655</name>
</gene>
<dbReference type="PROSITE" id="PS00542">
    <property type="entry name" value="COMPLEX1_30K"/>
    <property type="match status" value="1"/>
</dbReference>
<evidence type="ECO:0000259" key="3">
    <source>
        <dbReference type="Pfam" id="PF00329"/>
    </source>
</evidence>
<name>A0A381N5B6_9ZZZZ</name>
<dbReference type="InterPro" id="IPR037232">
    <property type="entry name" value="NADH_quin_OxRdtase_su_C/D-like"/>
</dbReference>
<dbReference type="Pfam" id="PF00329">
    <property type="entry name" value="Complex1_30kDa"/>
    <property type="match status" value="1"/>
</dbReference>
<dbReference type="PANTHER" id="PTHR10884:SF14">
    <property type="entry name" value="NADH DEHYDROGENASE [UBIQUINONE] IRON-SULFUR PROTEIN 3, MITOCHONDRIAL"/>
    <property type="match status" value="1"/>
</dbReference>
<reference evidence="4" key="1">
    <citation type="submission" date="2018-05" db="EMBL/GenBank/DDBJ databases">
        <authorList>
            <person name="Lanie J.A."/>
            <person name="Ng W.-L."/>
            <person name="Kazmierczak K.M."/>
            <person name="Andrzejewski T.M."/>
            <person name="Davidsen T.M."/>
            <person name="Wayne K.J."/>
            <person name="Tettelin H."/>
            <person name="Glass J.I."/>
            <person name="Rusch D."/>
            <person name="Podicherti R."/>
            <person name="Tsui H.-C.T."/>
            <person name="Winkler M.E."/>
        </authorList>
    </citation>
    <scope>NUCLEOTIDE SEQUENCE</scope>
</reference>